<dbReference type="InterPro" id="IPR012910">
    <property type="entry name" value="Plug_dom"/>
</dbReference>
<accession>A0A1I1D7F1</accession>
<organism evidence="15 16">
    <name type="scientific">Flexibacter flexilis DSM 6793</name>
    <dbReference type="NCBI Taxonomy" id="927664"/>
    <lineage>
        <taxon>Bacteria</taxon>
        <taxon>Pseudomonadati</taxon>
        <taxon>Bacteroidota</taxon>
        <taxon>Cytophagia</taxon>
        <taxon>Cytophagales</taxon>
        <taxon>Flexibacteraceae</taxon>
        <taxon>Flexibacter</taxon>
    </lineage>
</organism>
<evidence type="ECO:0000256" key="7">
    <source>
        <dbReference type="ARBA" id="ARBA00023136"/>
    </source>
</evidence>
<reference evidence="15 16" key="1">
    <citation type="submission" date="2016-10" db="EMBL/GenBank/DDBJ databases">
        <authorList>
            <person name="de Groot N.N."/>
        </authorList>
    </citation>
    <scope>NUCLEOTIDE SEQUENCE [LARGE SCALE GENOMIC DNA]</scope>
    <source>
        <strain evidence="15 16">DSM 6793</strain>
    </source>
</reference>
<dbReference type="Proteomes" id="UP000199514">
    <property type="component" value="Unassembled WGS sequence"/>
</dbReference>
<keyword evidence="16" id="KW-1185">Reference proteome</keyword>
<evidence type="ECO:0000256" key="2">
    <source>
        <dbReference type="ARBA" id="ARBA00022448"/>
    </source>
</evidence>
<evidence type="ECO:0000256" key="3">
    <source>
        <dbReference type="ARBA" id="ARBA00022452"/>
    </source>
</evidence>
<keyword evidence="3 10" id="KW-1134">Transmembrane beta strand</keyword>
<dbReference type="Gene3D" id="2.170.130.10">
    <property type="entry name" value="TonB-dependent receptor, plug domain"/>
    <property type="match status" value="1"/>
</dbReference>
<keyword evidence="2 10" id="KW-0813">Transport</keyword>
<evidence type="ECO:0000256" key="5">
    <source>
        <dbReference type="ARBA" id="ARBA00022729"/>
    </source>
</evidence>
<dbReference type="PANTHER" id="PTHR30069">
    <property type="entry name" value="TONB-DEPENDENT OUTER MEMBRANE RECEPTOR"/>
    <property type="match status" value="1"/>
</dbReference>
<feature type="signal peptide" evidence="12">
    <location>
        <begin position="1"/>
        <end position="22"/>
    </location>
</feature>
<dbReference type="GO" id="GO:0015344">
    <property type="term" value="F:siderophore uptake transmembrane transporter activity"/>
    <property type="evidence" value="ECO:0007669"/>
    <property type="project" value="TreeGrafter"/>
</dbReference>
<gene>
    <name evidence="15" type="ORF">SAMN05421780_10118</name>
</gene>
<evidence type="ECO:0000256" key="11">
    <source>
        <dbReference type="RuleBase" id="RU003357"/>
    </source>
</evidence>
<dbReference type="InterPro" id="IPR036942">
    <property type="entry name" value="Beta-barrel_TonB_sf"/>
</dbReference>
<comment type="similarity">
    <text evidence="10 11">Belongs to the TonB-dependent receptor family.</text>
</comment>
<dbReference type="SUPFAM" id="SSF56935">
    <property type="entry name" value="Porins"/>
    <property type="match status" value="1"/>
</dbReference>
<dbReference type="PANTHER" id="PTHR30069:SF29">
    <property type="entry name" value="HEMOGLOBIN AND HEMOGLOBIN-HAPTOGLOBIN-BINDING PROTEIN 1-RELATED"/>
    <property type="match status" value="1"/>
</dbReference>
<sequence>MKKKYFLLVAYATFLGQMTAYAQTDTTQADLQKLLNIDFEDTQVRKSLDATKVESASKSKENLADAAGLLTVIDRQEMAAFGGNDLSDVLNRVVGMYMAGSYYFPNNMATIRGDLQTHTASHVLILIDGRPCRESFYGGVDLAIFNTFPLEALERIEIIRGPGSVLYGTNAFTGVINLIMKQEHKNVTKVSTQVGSFGTVGASLLQSQQKEDFKLTSAVRYFNQQGWDLTATDAKGVTKTVNYGQQNLSVSMLGSYKKISFRGFYGNSLRDVIGEKPEWPSDGTTNKLNTYRAFADIGYRHDFSSKWYATHNFTLNGFSQRSVRSDRPVHFFSNDGLLEVTHFIRPTEKVNIVAGLLATRLTGRGDAVDKNTNQPTEFVKAYDEWRGAAYVQADYRPSAHLKLIAGAQANKVPSFQADFAPRWGLIANLNEATGIKVLYGNAFKSASQSERYSNISSNVGNPNLVPETVGTFDAQWFYQDLNYQLAVGYFNSHQKNTLVRKTINGIAYYFNEGTLNSQGVEVEAKIMPTQQLTLTLSSSYQENKNDKGWYNMNTTPNATVKGGVSYRTTNGLAVSVFDSWFSKPATLRNADTGADVTTPNPTAQAFHLLSANVSVDFQQLFDTKKIPALNLACYADNLLNEKIYTPEFSRRNINSLPLRGGRAFYFTFAVKF</sequence>
<feature type="domain" description="TonB-dependent receptor-like beta-barrel" evidence="13">
    <location>
        <begin position="258"/>
        <end position="638"/>
    </location>
</feature>
<dbReference type="OrthoDB" id="9758472at2"/>
<proteinExistence type="inferred from homology"/>
<dbReference type="GO" id="GO:0044718">
    <property type="term" value="P:siderophore transmembrane transport"/>
    <property type="evidence" value="ECO:0007669"/>
    <property type="project" value="TreeGrafter"/>
</dbReference>
<dbReference type="STRING" id="927664.SAMN05421780_10118"/>
<evidence type="ECO:0000259" key="14">
    <source>
        <dbReference type="Pfam" id="PF07715"/>
    </source>
</evidence>
<feature type="chain" id="PRO_5011721431" evidence="12">
    <location>
        <begin position="23"/>
        <end position="672"/>
    </location>
</feature>
<evidence type="ECO:0000256" key="8">
    <source>
        <dbReference type="ARBA" id="ARBA00023170"/>
    </source>
</evidence>
<dbReference type="InterPro" id="IPR037066">
    <property type="entry name" value="Plug_dom_sf"/>
</dbReference>
<evidence type="ECO:0000256" key="1">
    <source>
        <dbReference type="ARBA" id="ARBA00004571"/>
    </source>
</evidence>
<keyword evidence="8 15" id="KW-0675">Receptor</keyword>
<dbReference type="RefSeq" id="WP_091505499.1">
    <property type="nucleotide sequence ID" value="NZ_FOLE01000001.1"/>
</dbReference>
<dbReference type="GO" id="GO:0009279">
    <property type="term" value="C:cell outer membrane"/>
    <property type="evidence" value="ECO:0007669"/>
    <property type="project" value="UniProtKB-SubCell"/>
</dbReference>
<evidence type="ECO:0000256" key="6">
    <source>
        <dbReference type="ARBA" id="ARBA00023077"/>
    </source>
</evidence>
<evidence type="ECO:0000256" key="12">
    <source>
        <dbReference type="SAM" id="SignalP"/>
    </source>
</evidence>
<dbReference type="InterPro" id="IPR039426">
    <property type="entry name" value="TonB-dep_rcpt-like"/>
</dbReference>
<dbReference type="InterPro" id="IPR000531">
    <property type="entry name" value="Beta-barrel_TonB"/>
</dbReference>
<evidence type="ECO:0000256" key="4">
    <source>
        <dbReference type="ARBA" id="ARBA00022692"/>
    </source>
</evidence>
<keyword evidence="4 10" id="KW-0812">Transmembrane</keyword>
<keyword evidence="9 10" id="KW-0998">Cell outer membrane</keyword>
<keyword evidence="5 12" id="KW-0732">Signal</keyword>
<keyword evidence="7 10" id="KW-0472">Membrane</keyword>
<keyword evidence="6 11" id="KW-0798">TonB box</keyword>
<evidence type="ECO:0000256" key="9">
    <source>
        <dbReference type="ARBA" id="ARBA00023237"/>
    </source>
</evidence>
<feature type="domain" description="TonB-dependent receptor plug" evidence="14">
    <location>
        <begin position="64"/>
        <end position="175"/>
    </location>
</feature>
<dbReference type="AlphaFoldDB" id="A0A1I1D7F1"/>
<dbReference type="Gene3D" id="2.40.170.20">
    <property type="entry name" value="TonB-dependent receptor, beta-barrel domain"/>
    <property type="match status" value="1"/>
</dbReference>
<evidence type="ECO:0000256" key="10">
    <source>
        <dbReference type="PROSITE-ProRule" id="PRU01360"/>
    </source>
</evidence>
<evidence type="ECO:0000259" key="13">
    <source>
        <dbReference type="Pfam" id="PF00593"/>
    </source>
</evidence>
<comment type="subcellular location">
    <subcellularLocation>
        <location evidence="1 10">Cell outer membrane</location>
        <topology evidence="1 10">Multi-pass membrane protein</topology>
    </subcellularLocation>
</comment>
<name>A0A1I1D7F1_9BACT</name>
<dbReference type="Pfam" id="PF00593">
    <property type="entry name" value="TonB_dep_Rec_b-barrel"/>
    <property type="match status" value="1"/>
</dbReference>
<dbReference type="EMBL" id="FOLE01000001">
    <property type="protein sequence ID" value="SFB70737.1"/>
    <property type="molecule type" value="Genomic_DNA"/>
</dbReference>
<evidence type="ECO:0000313" key="16">
    <source>
        <dbReference type="Proteomes" id="UP000199514"/>
    </source>
</evidence>
<evidence type="ECO:0000313" key="15">
    <source>
        <dbReference type="EMBL" id="SFB70737.1"/>
    </source>
</evidence>
<dbReference type="Pfam" id="PF07715">
    <property type="entry name" value="Plug"/>
    <property type="match status" value="1"/>
</dbReference>
<dbReference type="PROSITE" id="PS52016">
    <property type="entry name" value="TONB_DEPENDENT_REC_3"/>
    <property type="match status" value="1"/>
</dbReference>
<protein>
    <submittedName>
        <fullName evidence="15">Outer membrane receptor for ferrienterochelin and colicins</fullName>
    </submittedName>
</protein>